<dbReference type="SUPFAM" id="SSF102198">
    <property type="entry name" value="Putative cyclase"/>
    <property type="match status" value="1"/>
</dbReference>
<dbReference type="PANTHER" id="PTHR31118:SF12">
    <property type="entry name" value="CYCLASE-LIKE PROTEIN 2"/>
    <property type="match status" value="1"/>
</dbReference>
<dbReference type="GO" id="GO:0016787">
    <property type="term" value="F:hydrolase activity"/>
    <property type="evidence" value="ECO:0007669"/>
    <property type="project" value="UniProtKB-KW"/>
</dbReference>
<protein>
    <submittedName>
        <fullName evidence="1">Cyclase family protein</fullName>
        <ecNumber evidence="1">3.5.-.-</ecNumber>
    </submittedName>
</protein>
<dbReference type="RefSeq" id="WP_378252447.1">
    <property type="nucleotide sequence ID" value="NZ_JBHSIT010000001.1"/>
</dbReference>
<proteinExistence type="predicted"/>
<name>A0ABV9TRN4_9ACTN</name>
<gene>
    <name evidence="1" type="ORF">ACFPCY_05510</name>
</gene>
<sequence length="217" mass="22587">MALIDLTHRITAGMTTYPGLPGPRITDHTTRAASRERFGPDVAFQIGEITMVANTGTYLDSPFHYHGDADDLAALPLERTADLPGLVVPLPAGRRALTAADLAGLDVAGRAVLVRTGWDRRFATPGYGASDHPFVAADAVDALVAGGAALAGIDAVNIDDMADPARPAHTRLLAAGIPIVEHLTGLDRLPAGGFRFHAAPAPVQGMGTFPVRAYAVV</sequence>
<dbReference type="Pfam" id="PF04199">
    <property type="entry name" value="Cyclase"/>
    <property type="match status" value="1"/>
</dbReference>
<organism evidence="1 2">
    <name type="scientific">Actinomadura gamaensis</name>
    <dbReference type="NCBI Taxonomy" id="1763541"/>
    <lineage>
        <taxon>Bacteria</taxon>
        <taxon>Bacillati</taxon>
        <taxon>Actinomycetota</taxon>
        <taxon>Actinomycetes</taxon>
        <taxon>Streptosporangiales</taxon>
        <taxon>Thermomonosporaceae</taxon>
        <taxon>Actinomadura</taxon>
    </lineage>
</organism>
<dbReference type="Gene3D" id="3.50.30.50">
    <property type="entry name" value="Putative cyclase"/>
    <property type="match status" value="1"/>
</dbReference>
<dbReference type="PANTHER" id="PTHR31118">
    <property type="entry name" value="CYCLASE-LIKE PROTEIN 2"/>
    <property type="match status" value="1"/>
</dbReference>
<evidence type="ECO:0000313" key="2">
    <source>
        <dbReference type="Proteomes" id="UP001595872"/>
    </source>
</evidence>
<reference evidence="2" key="1">
    <citation type="journal article" date="2019" name="Int. J. Syst. Evol. Microbiol.">
        <title>The Global Catalogue of Microorganisms (GCM) 10K type strain sequencing project: providing services to taxonomists for standard genome sequencing and annotation.</title>
        <authorList>
            <consortium name="The Broad Institute Genomics Platform"/>
            <consortium name="The Broad Institute Genome Sequencing Center for Infectious Disease"/>
            <person name="Wu L."/>
            <person name="Ma J."/>
        </authorList>
    </citation>
    <scope>NUCLEOTIDE SEQUENCE [LARGE SCALE GENOMIC DNA]</scope>
    <source>
        <strain evidence="2">KLKA75</strain>
    </source>
</reference>
<accession>A0ABV9TRN4</accession>
<dbReference type="InterPro" id="IPR037175">
    <property type="entry name" value="KFase_sf"/>
</dbReference>
<dbReference type="EC" id="3.5.-.-" evidence="1"/>
<dbReference type="EMBL" id="JBHSIT010000001">
    <property type="protein sequence ID" value="MFC4906766.1"/>
    <property type="molecule type" value="Genomic_DNA"/>
</dbReference>
<keyword evidence="2" id="KW-1185">Reference proteome</keyword>
<keyword evidence="1" id="KW-0378">Hydrolase</keyword>
<dbReference type="InterPro" id="IPR007325">
    <property type="entry name" value="KFase/CYL"/>
</dbReference>
<evidence type="ECO:0000313" key="1">
    <source>
        <dbReference type="EMBL" id="MFC4906766.1"/>
    </source>
</evidence>
<dbReference type="Proteomes" id="UP001595872">
    <property type="component" value="Unassembled WGS sequence"/>
</dbReference>
<comment type="caution">
    <text evidence="1">The sequence shown here is derived from an EMBL/GenBank/DDBJ whole genome shotgun (WGS) entry which is preliminary data.</text>
</comment>